<accession>A0A9P8VXQ2</accession>
<dbReference type="AlphaFoldDB" id="A0A9P8VXQ2"/>
<evidence type="ECO:0000313" key="2">
    <source>
        <dbReference type="EMBL" id="KAH6881166.1"/>
    </source>
</evidence>
<name>A0A9P8VXQ2_9HYPO</name>
<proteinExistence type="predicted"/>
<evidence type="ECO:0000256" key="1">
    <source>
        <dbReference type="SAM" id="MobiDB-lite"/>
    </source>
</evidence>
<comment type="caution">
    <text evidence="2">The sequence shown here is derived from an EMBL/GenBank/DDBJ whole genome shotgun (WGS) entry which is preliminary data.</text>
</comment>
<keyword evidence="3" id="KW-1185">Reference proteome</keyword>
<feature type="region of interest" description="Disordered" evidence="1">
    <location>
        <begin position="39"/>
        <end position="62"/>
    </location>
</feature>
<reference evidence="2 3" key="1">
    <citation type="journal article" date="2021" name="Nat. Commun.">
        <title>Genetic determinants of endophytism in the Arabidopsis root mycobiome.</title>
        <authorList>
            <person name="Mesny F."/>
            <person name="Miyauchi S."/>
            <person name="Thiergart T."/>
            <person name="Pickel B."/>
            <person name="Atanasova L."/>
            <person name="Karlsson M."/>
            <person name="Huettel B."/>
            <person name="Barry K.W."/>
            <person name="Haridas S."/>
            <person name="Chen C."/>
            <person name="Bauer D."/>
            <person name="Andreopoulos W."/>
            <person name="Pangilinan J."/>
            <person name="LaButti K."/>
            <person name="Riley R."/>
            <person name="Lipzen A."/>
            <person name="Clum A."/>
            <person name="Drula E."/>
            <person name="Henrissat B."/>
            <person name="Kohler A."/>
            <person name="Grigoriev I.V."/>
            <person name="Martin F.M."/>
            <person name="Hacquard S."/>
        </authorList>
    </citation>
    <scope>NUCLEOTIDE SEQUENCE [LARGE SCALE GENOMIC DNA]</scope>
    <source>
        <strain evidence="2 3">MPI-CAGE-CH-0241</strain>
    </source>
</reference>
<dbReference type="Proteomes" id="UP000777438">
    <property type="component" value="Unassembled WGS sequence"/>
</dbReference>
<evidence type="ECO:0000313" key="3">
    <source>
        <dbReference type="Proteomes" id="UP000777438"/>
    </source>
</evidence>
<feature type="compositionally biased region" description="Basic residues" evidence="1">
    <location>
        <begin position="47"/>
        <end position="56"/>
    </location>
</feature>
<gene>
    <name evidence="2" type="ORF">B0T10DRAFT_463661</name>
</gene>
<sequence>MNTQQRLVSTMPLPKELLGESFVDEEELAAKILHGVQEREGAGASHAKLKTRKRRRRNEEGPTAVKRLKEGHFDSLPTPWMTCYYNKGLLRIKRKERLVREEKYKISFDTSLQSFDGIKHRMLSNGWNLEYTSISNSTDLVVKGCIKVPSEFGHSFPEILKELKEIIADERN</sequence>
<protein>
    <submittedName>
        <fullName evidence="2">Uncharacterized protein</fullName>
    </submittedName>
</protein>
<dbReference type="OrthoDB" id="5100455at2759"/>
<dbReference type="EMBL" id="JAGPYM010000024">
    <property type="protein sequence ID" value="KAH6881166.1"/>
    <property type="molecule type" value="Genomic_DNA"/>
</dbReference>
<organism evidence="2 3">
    <name type="scientific">Thelonectria olida</name>
    <dbReference type="NCBI Taxonomy" id="1576542"/>
    <lineage>
        <taxon>Eukaryota</taxon>
        <taxon>Fungi</taxon>
        <taxon>Dikarya</taxon>
        <taxon>Ascomycota</taxon>
        <taxon>Pezizomycotina</taxon>
        <taxon>Sordariomycetes</taxon>
        <taxon>Hypocreomycetidae</taxon>
        <taxon>Hypocreales</taxon>
        <taxon>Nectriaceae</taxon>
        <taxon>Thelonectria</taxon>
    </lineage>
</organism>